<protein>
    <submittedName>
        <fullName evidence="12">Zincin</fullName>
    </submittedName>
</protein>
<comment type="caution">
    <text evidence="12">The sequence shown here is derived from an EMBL/GenBank/DDBJ whole genome shotgun (WGS) entry which is preliminary data.</text>
</comment>
<keyword evidence="13" id="KW-1185">Reference proteome</keyword>
<evidence type="ECO:0000313" key="12">
    <source>
        <dbReference type="EMBL" id="KAF2028608.1"/>
    </source>
</evidence>
<dbReference type="PANTHER" id="PTHR47466:SF1">
    <property type="entry name" value="METALLOPROTEASE MEP1 (AFU_ORTHOLOGUE AFUA_1G07730)-RELATED"/>
    <property type="match status" value="1"/>
</dbReference>
<evidence type="ECO:0000259" key="11">
    <source>
        <dbReference type="Pfam" id="PF05572"/>
    </source>
</evidence>
<dbReference type="InterPro" id="IPR008754">
    <property type="entry name" value="Peptidase_M43"/>
</dbReference>
<feature type="region of interest" description="Disordered" evidence="9">
    <location>
        <begin position="220"/>
        <end position="247"/>
    </location>
</feature>
<feature type="chain" id="PRO_5040393554" evidence="10">
    <location>
        <begin position="17"/>
        <end position="285"/>
    </location>
</feature>
<feature type="signal peptide" evidence="10">
    <location>
        <begin position="1"/>
        <end position="16"/>
    </location>
</feature>
<comment type="similarity">
    <text evidence="1">Belongs to the peptidase M43B family.</text>
</comment>
<evidence type="ECO:0000256" key="8">
    <source>
        <dbReference type="ARBA" id="ARBA00023157"/>
    </source>
</evidence>
<feature type="domain" description="Peptidase M43 pregnancy-associated plasma-A" evidence="11">
    <location>
        <begin position="143"/>
        <end position="276"/>
    </location>
</feature>
<evidence type="ECO:0000256" key="2">
    <source>
        <dbReference type="ARBA" id="ARBA00022670"/>
    </source>
</evidence>
<evidence type="ECO:0000256" key="9">
    <source>
        <dbReference type="SAM" id="MobiDB-lite"/>
    </source>
</evidence>
<dbReference type="InterPro" id="IPR024079">
    <property type="entry name" value="MetalloPept_cat_dom_sf"/>
</dbReference>
<dbReference type="EMBL" id="ML978211">
    <property type="protein sequence ID" value="KAF2028608.1"/>
    <property type="molecule type" value="Genomic_DNA"/>
</dbReference>
<keyword evidence="5" id="KW-0378">Hydrolase</keyword>
<evidence type="ECO:0000256" key="3">
    <source>
        <dbReference type="ARBA" id="ARBA00022723"/>
    </source>
</evidence>
<keyword evidence="7" id="KW-0482">Metalloprotease</keyword>
<keyword evidence="8" id="KW-1015">Disulfide bond</keyword>
<name>A0A9P4LKE7_9PLEO</name>
<evidence type="ECO:0000256" key="4">
    <source>
        <dbReference type="ARBA" id="ARBA00022729"/>
    </source>
</evidence>
<keyword evidence="4 10" id="KW-0732">Signal</keyword>
<dbReference type="Pfam" id="PF05572">
    <property type="entry name" value="Peptidase_M43"/>
    <property type="match status" value="1"/>
</dbReference>
<dbReference type="CDD" id="cd04275">
    <property type="entry name" value="ZnMc_pappalysin_like"/>
    <property type="match status" value="1"/>
</dbReference>
<dbReference type="GO" id="GO:0046872">
    <property type="term" value="F:metal ion binding"/>
    <property type="evidence" value="ECO:0007669"/>
    <property type="project" value="UniProtKB-KW"/>
</dbReference>
<dbReference type="SUPFAM" id="SSF55486">
    <property type="entry name" value="Metalloproteases ('zincins'), catalytic domain"/>
    <property type="match status" value="1"/>
</dbReference>
<dbReference type="GO" id="GO:0008237">
    <property type="term" value="F:metallopeptidase activity"/>
    <property type="evidence" value="ECO:0007669"/>
    <property type="project" value="UniProtKB-KW"/>
</dbReference>
<dbReference type="Gene3D" id="3.40.390.10">
    <property type="entry name" value="Collagenase (Catalytic Domain)"/>
    <property type="match status" value="1"/>
</dbReference>
<reference evidence="12" key="1">
    <citation type="journal article" date="2020" name="Stud. Mycol.">
        <title>101 Dothideomycetes genomes: a test case for predicting lifestyles and emergence of pathogens.</title>
        <authorList>
            <person name="Haridas S."/>
            <person name="Albert R."/>
            <person name="Binder M."/>
            <person name="Bloem J."/>
            <person name="Labutti K."/>
            <person name="Salamov A."/>
            <person name="Andreopoulos B."/>
            <person name="Baker S."/>
            <person name="Barry K."/>
            <person name="Bills G."/>
            <person name="Bluhm B."/>
            <person name="Cannon C."/>
            <person name="Castanera R."/>
            <person name="Culley D."/>
            <person name="Daum C."/>
            <person name="Ezra D."/>
            <person name="Gonzalez J."/>
            <person name="Henrissat B."/>
            <person name="Kuo A."/>
            <person name="Liang C."/>
            <person name="Lipzen A."/>
            <person name="Lutzoni F."/>
            <person name="Magnuson J."/>
            <person name="Mondo S."/>
            <person name="Nolan M."/>
            <person name="Ohm R."/>
            <person name="Pangilinan J."/>
            <person name="Park H.-J."/>
            <person name="Ramirez L."/>
            <person name="Alfaro M."/>
            <person name="Sun H."/>
            <person name="Tritt A."/>
            <person name="Yoshinaga Y."/>
            <person name="Zwiers L.-H."/>
            <person name="Turgeon B."/>
            <person name="Goodwin S."/>
            <person name="Spatafora J."/>
            <person name="Crous P."/>
            <person name="Grigoriev I."/>
        </authorList>
    </citation>
    <scope>NUCLEOTIDE SEQUENCE</scope>
    <source>
        <strain evidence="12">CBS 110217</strain>
    </source>
</reference>
<dbReference type="Proteomes" id="UP000799777">
    <property type="component" value="Unassembled WGS sequence"/>
</dbReference>
<proteinExistence type="inferred from homology"/>
<evidence type="ECO:0000256" key="7">
    <source>
        <dbReference type="ARBA" id="ARBA00023049"/>
    </source>
</evidence>
<dbReference type="OrthoDB" id="536211at2759"/>
<evidence type="ECO:0000256" key="10">
    <source>
        <dbReference type="SAM" id="SignalP"/>
    </source>
</evidence>
<sequence length="285" mass="30915">MFPLVRLASLGLLAAASDPSRPTFDCSTDTKHASDDFLQAIKSLHGGSNSGSPAARAALASRDGTTGPIAVDAVFHIVSTNDKKSSVTNDMPNSQIDALNKAYAPYDISFNLINVTWTTNDAWAVGQKADDDEMKKSLRQGSYRTLNLYFQTDLTDGVLGHPTVYFNDGCNINAQTMPGGPMNGYNAGMTAVHETGHWMGLLHTFEGYSCDGPGDYIDDTPVEKEATDGCPTSPAKRSCPDQQKADESDSIHKYMDYSIDSCYEGFTALQVDRMRSMWGMYRAGN</sequence>
<keyword evidence="2" id="KW-0645">Protease</keyword>
<keyword evidence="6" id="KW-0862">Zinc</keyword>
<evidence type="ECO:0000256" key="1">
    <source>
        <dbReference type="ARBA" id="ARBA00008721"/>
    </source>
</evidence>
<dbReference type="AlphaFoldDB" id="A0A9P4LKE7"/>
<evidence type="ECO:0000256" key="5">
    <source>
        <dbReference type="ARBA" id="ARBA00022801"/>
    </source>
</evidence>
<gene>
    <name evidence="12" type="ORF">EK21DRAFT_101773</name>
</gene>
<organism evidence="12 13">
    <name type="scientific">Setomelanomma holmii</name>
    <dbReference type="NCBI Taxonomy" id="210430"/>
    <lineage>
        <taxon>Eukaryota</taxon>
        <taxon>Fungi</taxon>
        <taxon>Dikarya</taxon>
        <taxon>Ascomycota</taxon>
        <taxon>Pezizomycotina</taxon>
        <taxon>Dothideomycetes</taxon>
        <taxon>Pleosporomycetidae</taxon>
        <taxon>Pleosporales</taxon>
        <taxon>Pleosporineae</taxon>
        <taxon>Phaeosphaeriaceae</taxon>
        <taxon>Setomelanomma</taxon>
    </lineage>
</organism>
<dbReference type="PANTHER" id="PTHR47466">
    <property type="match status" value="1"/>
</dbReference>
<evidence type="ECO:0000256" key="6">
    <source>
        <dbReference type="ARBA" id="ARBA00022833"/>
    </source>
</evidence>
<keyword evidence="3" id="KW-0479">Metal-binding</keyword>
<evidence type="ECO:0000313" key="13">
    <source>
        <dbReference type="Proteomes" id="UP000799777"/>
    </source>
</evidence>
<dbReference type="GO" id="GO:0006508">
    <property type="term" value="P:proteolysis"/>
    <property type="evidence" value="ECO:0007669"/>
    <property type="project" value="UniProtKB-KW"/>
</dbReference>
<accession>A0A9P4LKE7</accession>